<evidence type="ECO:0000256" key="1">
    <source>
        <dbReference type="ARBA" id="ARBA00004831"/>
    </source>
</evidence>
<dbReference type="GO" id="GO:0005777">
    <property type="term" value="C:peroxisome"/>
    <property type="evidence" value="ECO:0007669"/>
    <property type="project" value="TreeGrafter"/>
</dbReference>
<accession>A0A4Y9YU89</accession>
<keyword evidence="7" id="KW-0472">Membrane</keyword>
<organism evidence="8 9">
    <name type="scientific">Dentipellis fragilis</name>
    <dbReference type="NCBI Taxonomy" id="205917"/>
    <lineage>
        <taxon>Eukaryota</taxon>
        <taxon>Fungi</taxon>
        <taxon>Dikarya</taxon>
        <taxon>Basidiomycota</taxon>
        <taxon>Agaricomycotina</taxon>
        <taxon>Agaricomycetes</taxon>
        <taxon>Russulales</taxon>
        <taxon>Hericiaceae</taxon>
        <taxon>Dentipellis</taxon>
    </lineage>
</organism>
<dbReference type="PANTHER" id="PTHR42874">
    <property type="entry name" value="URICASE"/>
    <property type="match status" value="1"/>
</dbReference>
<evidence type="ECO:0000313" key="9">
    <source>
        <dbReference type="Proteomes" id="UP000298327"/>
    </source>
</evidence>
<evidence type="ECO:0000256" key="7">
    <source>
        <dbReference type="SAM" id="Phobius"/>
    </source>
</evidence>
<dbReference type="OrthoDB" id="9992118at2759"/>
<dbReference type="UniPathway" id="UPA00394">
    <property type="reaction ID" value="UER00650"/>
</dbReference>
<gene>
    <name evidence="8" type="ORF">EVG20_g4952</name>
</gene>
<keyword evidence="7" id="KW-0812">Transmembrane</keyword>
<dbReference type="GO" id="GO:0004846">
    <property type="term" value="F:urate oxidase activity"/>
    <property type="evidence" value="ECO:0007669"/>
    <property type="project" value="UniProtKB-EC"/>
</dbReference>
<comment type="caution">
    <text evidence="8">The sequence shown here is derived from an EMBL/GenBank/DDBJ whole genome shotgun (WGS) entry which is preliminary data.</text>
</comment>
<sequence>MASNTTSEPGVLAHARYGKDKVRVFRVVREPGTPSVHRVVEYNVTALLEGAIDTSYTQADNSVVVATDSSAQEHHILHNPSISLLFTLFLVSVLVFGTFTLRLRYRDFVDVDALFANPPFTIAIRRSPSSSAAVRRPLFAIFVHHPPAHRTPAWIHIHPPVLSFQLVICRYTVHGIIEAEYVYTVLAIRV</sequence>
<protein>
    <recommendedName>
        <fullName evidence="3">factor independent urate hydroxylase</fullName>
        <ecNumber evidence="3">1.7.3.3</ecNumber>
    </recommendedName>
    <alternativeName>
        <fullName evidence="6">Urate oxidase</fullName>
    </alternativeName>
</protein>
<dbReference type="GO" id="GO:0006145">
    <property type="term" value="P:purine nucleobase catabolic process"/>
    <property type="evidence" value="ECO:0007669"/>
    <property type="project" value="TreeGrafter"/>
</dbReference>
<keyword evidence="5" id="KW-0560">Oxidoreductase</keyword>
<dbReference type="PANTHER" id="PTHR42874:SF1">
    <property type="entry name" value="URICASE"/>
    <property type="match status" value="1"/>
</dbReference>
<dbReference type="EMBL" id="SEOQ01000275">
    <property type="protein sequence ID" value="TFY66136.1"/>
    <property type="molecule type" value="Genomic_DNA"/>
</dbReference>
<name>A0A4Y9YU89_9AGAM</name>
<evidence type="ECO:0000256" key="6">
    <source>
        <dbReference type="ARBA" id="ARBA00031317"/>
    </source>
</evidence>
<keyword evidence="7" id="KW-1133">Transmembrane helix</keyword>
<dbReference type="InterPro" id="IPR002042">
    <property type="entry name" value="Uricase"/>
</dbReference>
<dbReference type="Proteomes" id="UP000298327">
    <property type="component" value="Unassembled WGS sequence"/>
</dbReference>
<keyword evidence="9" id="KW-1185">Reference proteome</keyword>
<keyword evidence="4" id="KW-0659">Purine metabolism</keyword>
<dbReference type="EC" id="1.7.3.3" evidence="3"/>
<evidence type="ECO:0000313" key="8">
    <source>
        <dbReference type="EMBL" id="TFY66136.1"/>
    </source>
</evidence>
<dbReference type="STRING" id="205917.A0A4Y9YU89"/>
<comment type="pathway">
    <text evidence="1">Purine metabolism; urate degradation; (S)-allantoin from urate: step 1/3.</text>
</comment>
<dbReference type="SUPFAM" id="SSF55620">
    <property type="entry name" value="Tetrahydrobiopterin biosynthesis enzymes-like"/>
    <property type="match status" value="1"/>
</dbReference>
<evidence type="ECO:0000256" key="4">
    <source>
        <dbReference type="ARBA" id="ARBA00022631"/>
    </source>
</evidence>
<dbReference type="Gene3D" id="3.10.270.10">
    <property type="entry name" value="Urate Oxidase"/>
    <property type="match status" value="1"/>
</dbReference>
<dbReference type="Pfam" id="PF01014">
    <property type="entry name" value="Uricase"/>
    <property type="match status" value="1"/>
</dbReference>
<dbReference type="GO" id="GO:0019628">
    <property type="term" value="P:urate catabolic process"/>
    <property type="evidence" value="ECO:0007669"/>
    <property type="project" value="UniProtKB-UniPathway"/>
</dbReference>
<evidence type="ECO:0000256" key="2">
    <source>
        <dbReference type="ARBA" id="ARBA00009760"/>
    </source>
</evidence>
<dbReference type="AlphaFoldDB" id="A0A4Y9YU89"/>
<evidence type="ECO:0000256" key="3">
    <source>
        <dbReference type="ARBA" id="ARBA00012598"/>
    </source>
</evidence>
<proteinExistence type="inferred from homology"/>
<evidence type="ECO:0000256" key="5">
    <source>
        <dbReference type="ARBA" id="ARBA00023002"/>
    </source>
</evidence>
<reference evidence="8 9" key="1">
    <citation type="submission" date="2019-02" db="EMBL/GenBank/DDBJ databases">
        <title>Genome sequencing of the rare red list fungi Dentipellis fragilis.</title>
        <authorList>
            <person name="Buettner E."/>
            <person name="Kellner H."/>
        </authorList>
    </citation>
    <scope>NUCLEOTIDE SEQUENCE [LARGE SCALE GENOMIC DNA]</scope>
    <source>
        <strain evidence="8 9">DSM 105465</strain>
    </source>
</reference>
<feature type="transmembrane region" description="Helical" evidence="7">
    <location>
        <begin position="82"/>
        <end position="101"/>
    </location>
</feature>
<comment type="similarity">
    <text evidence="2">Belongs to the uricase family.</text>
</comment>